<evidence type="ECO:0000256" key="7">
    <source>
        <dbReference type="SAM" id="MobiDB-lite"/>
    </source>
</evidence>
<comment type="similarity">
    <text evidence="2">Belongs to the TPX2 family.</text>
</comment>
<dbReference type="Pfam" id="PF06886">
    <property type="entry name" value="TPX2"/>
    <property type="match status" value="1"/>
</dbReference>
<dbReference type="GO" id="GO:0000226">
    <property type="term" value="P:microtubule cytoskeleton organization"/>
    <property type="evidence" value="ECO:0007669"/>
    <property type="project" value="InterPro"/>
</dbReference>
<feature type="compositionally biased region" description="Polar residues" evidence="7">
    <location>
        <begin position="83"/>
        <end position="98"/>
    </location>
</feature>
<feature type="region of interest" description="Disordered" evidence="7">
    <location>
        <begin position="79"/>
        <end position="141"/>
    </location>
</feature>
<evidence type="ECO:0000256" key="1">
    <source>
        <dbReference type="ARBA" id="ARBA00004245"/>
    </source>
</evidence>
<reference evidence="9 10" key="1">
    <citation type="submission" date="2024-01" db="EMBL/GenBank/DDBJ databases">
        <title>The complete chloroplast genome sequence of Lithospermum erythrorhizon: insights into the phylogenetic relationship among Boraginaceae species and the maternal lineages of purple gromwells.</title>
        <authorList>
            <person name="Okada T."/>
            <person name="Watanabe K."/>
        </authorList>
    </citation>
    <scope>NUCLEOTIDE SEQUENCE [LARGE SCALE GENOMIC DNA]</scope>
</reference>
<evidence type="ECO:0000313" key="9">
    <source>
        <dbReference type="EMBL" id="GAA0168581.1"/>
    </source>
</evidence>
<dbReference type="EMBL" id="BAABME010006516">
    <property type="protein sequence ID" value="GAA0168581.1"/>
    <property type="molecule type" value="Genomic_DNA"/>
</dbReference>
<protein>
    <recommendedName>
        <fullName evidence="8">TPX2 C-terminal domain-containing protein</fullName>
    </recommendedName>
</protein>
<dbReference type="InterPro" id="IPR027329">
    <property type="entry name" value="TPX2_C"/>
</dbReference>
<evidence type="ECO:0000313" key="10">
    <source>
        <dbReference type="Proteomes" id="UP001454036"/>
    </source>
</evidence>
<evidence type="ECO:0000256" key="6">
    <source>
        <dbReference type="SAM" id="Coils"/>
    </source>
</evidence>
<dbReference type="Proteomes" id="UP001454036">
    <property type="component" value="Unassembled WGS sequence"/>
</dbReference>
<feature type="domain" description="TPX2 C-terminal" evidence="8">
    <location>
        <begin position="169"/>
        <end position="238"/>
    </location>
</feature>
<evidence type="ECO:0000256" key="2">
    <source>
        <dbReference type="ARBA" id="ARBA00005885"/>
    </source>
</evidence>
<sequence length="379" mass="42182">MGRDVTGLRIDSKTVAKSNGMALDKLHQTAKNINLRVQLKGNVVKDPEPKGMANEESPVVLSINTEGEIKAVTIKPNEKMLNSPETNAAQSVQTSSPTPAIGPSKTNELHTPMTQNKLQPHSPWTSKKDLHPDSHKTRHDEEDAYSLASSAATSVRSAKFKVTVPMAPTFRGAERAERRKEFQKKLEEKQKALEAERLEYAARTKEEEEKVIKQLRKSMTYKANHVPSFYHEGPPPKVELKKLPVTRPKSPNFTRRKSCSDVIKTPIDEKKCSAWTTRHSIGVCKDVSASSDTPKSKDLSGTRNANGLSKFKYSNGSTKVKVIRSKEVKDTSVTLPTKLEQKRKDICVVSETKTKTTQIPEQISVPAIIEVKMGEFKNC</sequence>
<dbReference type="PANTHER" id="PTHR46372:SF6">
    <property type="entry name" value="PROTEIN WVD2-LIKE 1"/>
    <property type="match status" value="1"/>
</dbReference>
<keyword evidence="4" id="KW-0493">Microtubule</keyword>
<evidence type="ECO:0000256" key="3">
    <source>
        <dbReference type="ARBA" id="ARBA00022490"/>
    </source>
</evidence>
<accession>A0AAV3QZ40</accession>
<dbReference type="AlphaFoldDB" id="A0AAV3QZ40"/>
<dbReference type="GO" id="GO:0005874">
    <property type="term" value="C:microtubule"/>
    <property type="evidence" value="ECO:0007669"/>
    <property type="project" value="UniProtKB-KW"/>
</dbReference>
<dbReference type="InterPro" id="IPR044806">
    <property type="entry name" value="WVD2/WDL1-4"/>
</dbReference>
<evidence type="ECO:0000256" key="5">
    <source>
        <dbReference type="ARBA" id="ARBA00023212"/>
    </source>
</evidence>
<keyword evidence="5" id="KW-0206">Cytoskeleton</keyword>
<dbReference type="PANTHER" id="PTHR46372">
    <property type="entry name" value="PROTEIN WVD2-LIKE 3"/>
    <property type="match status" value="1"/>
</dbReference>
<keyword evidence="6" id="KW-0175">Coiled coil</keyword>
<proteinExistence type="inferred from homology"/>
<comment type="subcellular location">
    <subcellularLocation>
        <location evidence="1">Cytoplasm</location>
        <location evidence="1">Cytoskeleton</location>
    </subcellularLocation>
</comment>
<feature type="coiled-coil region" evidence="6">
    <location>
        <begin position="179"/>
        <end position="218"/>
    </location>
</feature>
<keyword evidence="3" id="KW-0963">Cytoplasm</keyword>
<evidence type="ECO:0000259" key="8">
    <source>
        <dbReference type="Pfam" id="PF06886"/>
    </source>
</evidence>
<name>A0AAV3QZ40_LITER</name>
<feature type="compositionally biased region" description="Polar residues" evidence="7">
    <location>
        <begin position="112"/>
        <end position="125"/>
    </location>
</feature>
<evidence type="ECO:0000256" key="4">
    <source>
        <dbReference type="ARBA" id="ARBA00022701"/>
    </source>
</evidence>
<comment type="caution">
    <text evidence="9">The sequence shown here is derived from an EMBL/GenBank/DDBJ whole genome shotgun (WGS) entry which is preliminary data.</text>
</comment>
<gene>
    <name evidence="9" type="ORF">LIER_23264</name>
</gene>
<dbReference type="GO" id="GO:0008017">
    <property type="term" value="F:microtubule binding"/>
    <property type="evidence" value="ECO:0007669"/>
    <property type="project" value="InterPro"/>
</dbReference>
<keyword evidence="10" id="KW-1185">Reference proteome</keyword>
<organism evidence="9 10">
    <name type="scientific">Lithospermum erythrorhizon</name>
    <name type="common">Purple gromwell</name>
    <name type="synonym">Lithospermum officinale var. erythrorhizon</name>
    <dbReference type="NCBI Taxonomy" id="34254"/>
    <lineage>
        <taxon>Eukaryota</taxon>
        <taxon>Viridiplantae</taxon>
        <taxon>Streptophyta</taxon>
        <taxon>Embryophyta</taxon>
        <taxon>Tracheophyta</taxon>
        <taxon>Spermatophyta</taxon>
        <taxon>Magnoliopsida</taxon>
        <taxon>eudicotyledons</taxon>
        <taxon>Gunneridae</taxon>
        <taxon>Pentapetalae</taxon>
        <taxon>asterids</taxon>
        <taxon>lamiids</taxon>
        <taxon>Boraginales</taxon>
        <taxon>Boraginaceae</taxon>
        <taxon>Boraginoideae</taxon>
        <taxon>Lithospermeae</taxon>
        <taxon>Lithospermum</taxon>
    </lineage>
</organism>
<feature type="compositionally biased region" description="Basic and acidic residues" evidence="7">
    <location>
        <begin position="126"/>
        <end position="141"/>
    </location>
</feature>